<proteinExistence type="predicted"/>
<evidence type="ECO:0000256" key="1">
    <source>
        <dbReference type="SAM" id="MobiDB-lite"/>
    </source>
</evidence>
<gene>
    <name evidence="2" type="ORF">LX32DRAFT_645555</name>
</gene>
<keyword evidence="3" id="KW-1185">Reference proteome</keyword>
<accession>A0AAD9H5B2</accession>
<dbReference type="Proteomes" id="UP001232148">
    <property type="component" value="Unassembled WGS sequence"/>
</dbReference>
<sequence length="184" mass="20313">MHCNTIDAEPPADKEQPDSKTEAPETRTDQSPPNKVTDRQSELLEDTVPCHDEIMTYPGNLTTKAQRPGVVDFMTLDVATDDGAVANAETHTVFGPKTTFHRGHRRNQALANIRTSSLQGRRTASVSSVGLPLPAPKSTSATAPLRMYRRFPEKIWGSRSNFLLSSSSYLQLLDRVLGSLHRKT</sequence>
<name>A0AAD9H5B2_9PEZI</name>
<evidence type="ECO:0000313" key="3">
    <source>
        <dbReference type="Proteomes" id="UP001232148"/>
    </source>
</evidence>
<organism evidence="2 3">
    <name type="scientific">Colletotrichum zoysiae</name>
    <dbReference type="NCBI Taxonomy" id="1216348"/>
    <lineage>
        <taxon>Eukaryota</taxon>
        <taxon>Fungi</taxon>
        <taxon>Dikarya</taxon>
        <taxon>Ascomycota</taxon>
        <taxon>Pezizomycotina</taxon>
        <taxon>Sordariomycetes</taxon>
        <taxon>Hypocreomycetidae</taxon>
        <taxon>Glomerellales</taxon>
        <taxon>Glomerellaceae</taxon>
        <taxon>Colletotrichum</taxon>
        <taxon>Colletotrichum graminicola species complex</taxon>
    </lineage>
</organism>
<dbReference type="AlphaFoldDB" id="A0AAD9H5B2"/>
<protein>
    <submittedName>
        <fullName evidence="2">Uncharacterized protein</fullName>
    </submittedName>
</protein>
<comment type="caution">
    <text evidence="2">The sequence shown here is derived from an EMBL/GenBank/DDBJ whole genome shotgun (WGS) entry which is preliminary data.</text>
</comment>
<reference evidence="2" key="1">
    <citation type="submission" date="2021-06" db="EMBL/GenBank/DDBJ databases">
        <title>Comparative genomics, transcriptomics and evolutionary studies reveal genomic signatures of adaptation to plant cell wall in hemibiotrophic fungi.</title>
        <authorList>
            <consortium name="DOE Joint Genome Institute"/>
            <person name="Baroncelli R."/>
            <person name="Diaz J.F."/>
            <person name="Benocci T."/>
            <person name="Peng M."/>
            <person name="Battaglia E."/>
            <person name="Haridas S."/>
            <person name="Andreopoulos W."/>
            <person name="Labutti K."/>
            <person name="Pangilinan J."/>
            <person name="Floch G.L."/>
            <person name="Makela M.R."/>
            <person name="Henrissat B."/>
            <person name="Grigoriev I.V."/>
            <person name="Crouch J.A."/>
            <person name="De Vries R.P."/>
            <person name="Sukno S.A."/>
            <person name="Thon M.R."/>
        </authorList>
    </citation>
    <scope>NUCLEOTIDE SEQUENCE</scope>
    <source>
        <strain evidence="2">MAFF235873</strain>
    </source>
</reference>
<feature type="compositionally biased region" description="Basic and acidic residues" evidence="1">
    <location>
        <begin position="11"/>
        <end position="28"/>
    </location>
</feature>
<dbReference type="EMBL" id="MU843045">
    <property type="protein sequence ID" value="KAK2022403.1"/>
    <property type="molecule type" value="Genomic_DNA"/>
</dbReference>
<evidence type="ECO:0000313" key="2">
    <source>
        <dbReference type="EMBL" id="KAK2022403.1"/>
    </source>
</evidence>
<feature type="region of interest" description="Disordered" evidence="1">
    <location>
        <begin position="1"/>
        <end position="41"/>
    </location>
</feature>